<accession>A0A7W6NLU6</accession>
<evidence type="ECO:0000259" key="2">
    <source>
        <dbReference type="PROSITE" id="PS51740"/>
    </source>
</evidence>
<dbReference type="GO" id="GO:0097351">
    <property type="term" value="F:toxin sequestering activity"/>
    <property type="evidence" value="ECO:0007669"/>
    <property type="project" value="InterPro"/>
</dbReference>
<dbReference type="AlphaFoldDB" id="A0A7W6NLU6"/>
<comment type="caution">
    <text evidence="3">The sequence shown here is derived from an EMBL/GenBank/DDBJ whole genome shotgun (WGS) entry which is preliminary data.</text>
</comment>
<dbReference type="InterPro" id="IPR007159">
    <property type="entry name" value="SpoVT-AbrB_dom"/>
</dbReference>
<protein>
    <submittedName>
        <fullName evidence="3">Antitoxin PrlF</fullName>
    </submittedName>
</protein>
<dbReference type="SUPFAM" id="SSF89447">
    <property type="entry name" value="AbrB/MazE/MraZ-like"/>
    <property type="match status" value="1"/>
</dbReference>
<keyword evidence="4" id="KW-1185">Reference proteome</keyword>
<evidence type="ECO:0000256" key="1">
    <source>
        <dbReference type="PROSITE-ProRule" id="PRU01076"/>
    </source>
</evidence>
<reference evidence="3 4" key="1">
    <citation type="submission" date="2020-08" db="EMBL/GenBank/DDBJ databases">
        <title>Genomic Encyclopedia of Type Strains, Phase IV (KMG-IV): sequencing the most valuable type-strain genomes for metagenomic binning, comparative biology and taxonomic classification.</title>
        <authorList>
            <person name="Goeker M."/>
        </authorList>
    </citation>
    <scope>NUCLEOTIDE SEQUENCE [LARGE SCALE GENOMIC DNA]</scope>
    <source>
        <strain evidence="3 4">DSM 29853</strain>
    </source>
</reference>
<gene>
    <name evidence="3" type="ORF">GGR23_002914</name>
</gene>
<feature type="domain" description="SpoVT-AbrB" evidence="2">
    <location>
        <begin position="8"/>
        <end position="53"/>
    </location>
</feature>
<keyword evidence="1" id="KW-0238">DNA-binding</keyword>
<dbReference type="InterPro" id="IPR037914">
    <property type="entry name" value="SpoVT-AbrB_sf"/>
</dbReference>
<organism evidence="3 4">
    <name type="scientific">Gellertiella hungarica</name>
    <dbReference type="NCBI Taxonomy" id="1572859"/>
    <lineage>
        <taxon>Bacteria</taxon>
        <taxon>Pseudomonadati</taxon>
        <taxon>Pseudomonadota</taxon>
        <taxon>Alphaproteobacteria</taxon>
        <taxon>Hyphomicrobiales</taxon>
        <taxon>Rhizobiaceae</taxon>
        <taxon>Gellertiella</taxon>
    </lineage>
</organism>
<dbReference type="InterPro" id="IPR031848">
    <property type="entry name" value="PrlF_antitoxin"/>
</dbReference>
<name>A0A7W6NLU6_9HYPH</name>
<dbReference type="GO" id="GO:0001558">
    <property type="term" value="P:regulation of cell growth"/>
    <property type="evidence" value="ECO:0007669"/>
    <property type="project" value="InterPro"/>
</dbReference>
<dbReference type="Pfam" id="PF15937">
    <property type="entry name" value="PrlF_antitoxin"/>
    <property type="match status" value="1"/>
</dbReference>
<dbReference type="Gene3D" id="2.10.260.10">
    <property type="match status" value="1"/>
</dbReference>
<proteinExistence type="predicted"/>
<evidence type="ECO:0000313" key="4">
    <source>
        <dbReference type="Proteomes" id="UP000528286"/>
    </source>
</evidence>
<sequence>MTPTTTFAIDATITERGQTTVPAPIRRLLGVSKGAITFRLLSDGRIVIEPKQEEVHEDPAIGAFLAFLAADLARGNLVAADPGLLDEIDQLTDGVQVDLDAALPDA</sequence>
<dbReference type="RefSeq" id="WP_183366996.1">
    <property type="nucleotide sequence ID" value="NZ_JACIEZ010000005.1"/>
</dbReference>
<evidence type="ECO:0000313" key="3">
    <source>
        <dbReference type="EMBL" id="MBB4065707.1"/>
    </source>
</evidence>
<dbReference type="GO" id="GO:0003700">
    <property type="term" value="F:DNA-binding transcription factor activity"/>
    <property type="evidence" value="ECO:0007669"/>
    <property type="project" value="InterPro"/>
</dbReference>
<dbReference type="GO" id="GO:0003677">
    <property type="term" value="F:DNA binding"/>
    <property type="evidence" value="ECO:0007669"/>
    <property type="project" value="UniProtKB-UniRule"/>
</dbReference>
<dbReference type="EMBL" id="JACIEZ010000005">
    <property type="protein sequence ID" value="MBB4065707.1"/>
    <property type="molecule type" value="Genomic_DNA"/>
</dbReference>
<dbReference type="Proteomes" id="UP000528286">
    <property type="component" value="Unassembled WGS sequence"/>
</dbReference>
<dbReference type="SMART" id="SM00966">
    <property type="entry name" value="SpoVT_AbrB"/>
    <property type="match status" value="1"/>
</dbReference>
<dbReference type="PROSITE" id="PS51740">
    <property type="entry name" value="SPOVT_ABRB"/>
    <property type="match status" value="1"/>
</dbReference>